<protein>
    <submittedName>
        <fullName evidence="1">Uncharacterized protein</fullName>
    </submittedName>
</protein>
<comment type="caution">
    <text evidence="1">The sequence shown here is derived from an EMBL/GenBank/DDBJ whole genome shotgun (WGS) entry which is preliminary data.</text>
</comment>
<accession>A0AA88J733</accession>
<keyword evidence="2" id="KW-1185">Reference proteome</keyword>
<evidence type="ECO:0000313" key="1">
    <source>
        <dbReference type="EMBL" id="GMN62826.1"/>
    </source>
</evidence>
<sequence>MHAHALPRSSDEIHQCSQSRVCFTRAKESIPKHVIVSNDVPDSVLHVQRSSCALACFTHPKRATCPN</sequence>
<reference evidence="1" key="1">
    <citation type="submission" date="2023-07" db="EMBL/GenBank/DDBJ databases">
        <title>draft genome sequence of fig (Ficus carica).</title>
        <authorList>
            <person name="Takahashi T."/>
            <person name="Nishimura K."/>
        </authorList>
    </citation>
    <scope>NUCLEOTIDE SEQUENCE</scope>
</reference>
<proteinExistence type="predicted"/>
<name>A0AA88J733_FICCA</name>
<evidence type="ECO:0000313" key="2">
    <source>
        <dbReference type="Proteomes" id="UP001187192"/>
    </source>
</evidence>
<dbReference type="Proteomes" id="UP001187192">
    <property type="component" value="Unassembled WGS sequence"/>
</dbReference>
<dbReference type="EMBL" id="BTGU01000136">
    <property type="protein sequence ID" value="GMN62826.1"/>
    <property type="molecule type" value="Genomic_DNA"/>
</dbReference>
<organism evidence="1 2">
    <name type="scientific">Ficus carica</name>
    <name type="common">Common fig</name>
    <dbReference type="NCBI Taxonomy" id="3494"/>
    <lineage>
        <taxon>Eukaryota</taxon>
        <taxon>Viridiplantae</taxon>
        <taxon>Streptophyta</taxon>
        <taxon>Embryophyta</taxon>
        <taxon>Tracheophyta</taxon>
        <taxon>Spermatophyta</taxon>
        <taxon>Magnoliopsida</taxon>
        <taxon>eudicotyledons</taxon>
        <taxon>Gunneridae</taxon>
        <taxon>Pentapetalae</taxon>
        <taxon>rosids</taxon>
        <taxon>fabids</taxon>
        <taxon>Rosales</taxon>
        <taxon>Moraceae</taxon>
        <taxon>Ficeae</taxon>
        <taxon>Ficus</taxon>
    </lineage>
</organism>
<gene>
    <name evidence="1" type="ORF">TIFTF001_031897</name>
</gene>
<dbReference type="AlphaFoldDB" id="A0AA88J733"/>